<dbReference type="InterPro" id="IPR035948">
    <property type="entry name" value="YwqG-like_sf"/>
</dbReference>
<dbReference type="SUPFAM" id="SSF103032">
    <property type="entry name" value="Hypothetical protein YwqG"/>
    <property type="match status" value="1"/>
</dbReference>
<reference evidence="2 3" key="2">
    <citation type="submission" date="2016-11" db="EMBL/GenBank/DDBJ databases">
        <authorList>
            <person name="Varghese N."/>
            <person name="Submissions S."/>
        </authorList>
    </citation>
    <scope>NUCLEOTIDE SEQUENCE [LARGE SCALE GENOMIC DNA]</scope>
    <source>
        <strain evidence="2 3">DSM 6368</strain>
    </source>
</reference>
<dbReference type="AlphaFoldDB" id="A0AB36P6S5"/>
<dbReference type="Pfam" id="PF09234">
    <property type="entry name" value="DUF1963"/>
    <property type="match status" value="1"/>
</dbReference>
<dbReference type="PANTHER" id="PTHR36436">
    <property type="entry name" value="SLL5081 PROTEIN"/>
    <property type="match status" value="1"/>
</dbReference>
<evidence type="ECO:0000313" key="2">
    <source>
        <dbReference type="EMBL" id="SHL47291.1"/>
    </source>
</evidence>
<dbReference type="PANTHER" id="PTHR36436:SF6">
    <property type="entry name" value="SLL5081 PROTEIN"/>
    <property type="match status" value="1"/>
</dbReference>
<gene>
    <name evidence="1" type="ORF">B0A72_04885</name>
    <name evidence="2" type="ORF">SAMN05444387_0688</name>
</gene>
<reference evidence="1 4" key="1">
    <citation type="submission" date="2016-11" db="EMBL/GenBank/DDBJ databases">
        <title>Whole genomes of Flavobacteriaceae.</title>
        <authorList>
            <person name="Stine C."/>
            <person name="Li C."/>
            <person name="Tadesse D."/>
        </authorList>
    </citation>
    <scope>NUCLEOTIDE SEQUENCE [LARGE SCALE GENOMIC DNA]</scope>
    <source>
        <strain evidence="1 4">ATCC 19366</strain>
    </source>
</reference>
<comment type="caution">
    <text evidence="1">The sequence shown here is derived from an EMBL/GenBank/DDBJ whole genome shotgun (WGS) entry which is preliminary data.</text>
</comment>
<sequence length="251" mass="29939">MTFPDYLKEFESDLLKYKLGFIQINAKPIQEESTLPFTQSKFLGKPYLPINIEYPKDKAGKPMVLLAQLNFSEIPKLENYPEKGILQFYIPSEDWYDMNDYKVLYHTEIENNQTNFDFLTEELYSDFPVYCEHSLTFSKQEEYGGVLDFRFDYSFNGLDYWEFEEKLDDIQKKEIQKLLYYEGHKIGGYAYFTQSDPREYDDKLKNDVLLLQIDTDEEIMFGDSGVANFFINKEDLLNKNFEKAYFNWDCC</sequence>
<protein>
    <submittedName>
        <fullName evidence="2">Uncharacterized protein YwqG</fullName>
    </submittedName>
</protein>
<dbReference type="EMBL" id="MUHB01000005">
    <property type="protein sequence ID" value="OXB06811.1"/>
    <property type="molecule type" value="Genomic_DNA"/>
</dbReference>
<organism evidence="1 4">
    <name type="scientific">Flavobacterium pectinovorum</name>
    <dbReference type="NCBI Taxonomy" id="29533"/>
    <lineage>
        <taxon>Bacteria</taxon>
        <taxon>Pseudomonadati</taxon>
        <taxon>Bacteroidota</taxon>
        <taxon>Flavobacteriia</taxon>
        <taxon>Flavobacteriales</taxon>
        <taxon>Flavobacteriaceae</taxon>
        <taxon>Flavobacterium</taxon>
    </lineage>
</organism>
<dbReference type="EMBL" id="FRBX01000001">
    <property type="protein sequence ID" value="SHL47291.1"/>
    <property type="molecule type" value="Genomic_DNA"/>
</dbReference>
<evidence type="ECO:0000313" key="3">
    <source>
        <dbReference type="Proteomes" id="UP000184216"/>
    </source>
</evidence>
<keyword evidence="3" id="KW-1185">Reference proteome</keyword>
<dbReference type="RefSeq" id="WP_073393708.1">
    <property type="nucleotide sequence ID" value="NZ_FRBX01000001.1"/>
</dbReference>
<evidence type="ECO:0000313" key="4">
    <source>
        <dbReference type="Proteomes" id="UP000198431"/>
    </source>
</evidence>
<dbReference type="Proteomes" id="UP000184216">
    <property type="component" value="Unassembled WGS sequence"/>
</dbReference>
<proteinExistence type="predicted"/>
<name>A0AB36P6S5_9FLAO</name>
<dbReference type="Gene3D" id="2.30.320.10">
    <property type="entry name" value="YwqG-like"/>
    <property type="match status" value="1"/>
</dbReference>
<accession>A0AB36P6S5</accession>
<dbReference type="Proteomes" id="UP000198431">
    <property type="component" value="Unassembled WGS sequence"/>
</dbReference>
<evidence type="ECO:0000313" key="1">
    <source>
        <dbReference type="EMBL" id="OXB06811.1"/>
    </source>
</evidence>
<dbReference type="InterPro" id="IPR015315">
    <property type="entry name" value="DUF1963"/>
</dbReference>